<dbReference type="FunFam" id="3.40.50.2000:FF:000009">
    <property type="entry name" value="Sterol 3-beta-glucosyltransferase UGT80A2"/>
    <property type="match status" value="1"/>
</dbReference>
<dbReference type="CDD" id="cd03784">
    <property type="entry name" value="GT1_Gtf-like"/>
    <property type="match status" value="1"/>
</dbReference>
<accession>A0AAI8YFK6</accession>
<dbReference type="AlphaFoldDB" id="A0AAI8YFK6"/>
<dbReference type="InterPro" id="IPR002213">
    <property type="entry name" value="UDP_glucos_trans"/>
</dbReference>
<keyword evidence="1" id="KW-0808">Transferase</keyword>
<organism evidence="3 4">
    <name type="scientific">Anthostomella pinea</name>
    <dbReference type="NCBI Taxonomy" id="933095"/>
    <lineage>
        <taxon>Eukaryota</taxon>
        <taxon>Fungi</taxon>
        <taxon>Dikarya</taxon>
        <taxon>Ascomycota</taxon>
        <taxon>Pezizomycotina</taxon>
        <taxon>Sordariomycetes</taxon>
        <taxon>Xylariomycetidae</taxon>
        <taxon>Xylariales</taxon>
        <taxon>Xylariaceae</taxon>
        <taxon>Anthostomella</taxon>
    </lineage>
</organism>
<dbReference type="GO" id="GO:0016906">
    <property type="term" value="F:sterol 3-beta-glucosyltransferase activity"/>
    <property type="evidence" value="ECO:0007669"/>
    <property type="project" value="UniProtKB-ARBA"/>
</dbReference>
<feature type="domain" description="Erythromycin biosynthesis protein CIII-like C-terminal" evidence="2">
    <location>
        <begin position="297"/>
        <end position="407"/>
    </location>
</feature>
<dbReference type="Gene3D" id="3.40.50.2000">
    <property type="entry name" value="Glycogen Phosphorylase B"/>
    <property type="match status" value="2"/>
</dbReference>
<evidence type="ECO:0000313" key="4">
    <source>
        <dbReference type="Proteomes" id="UP001295740"/>
    </source>
</evidence>
<dbReference type="SUPFAM" id="SSF53756">
    <property type="entry name" value="UDP-Glycosyltransferase/glycogen phosphorylase"/>
    <property type="match status" value="1"/>
</dbReference>
<dbReference type="PANTHER" id="PTHR48050:SF13">
    <property type="entry name" value="STEROL 3-BETA-GLUCOSYLTRANSFERASE UGT80A2"/>
    <property type="match status" value="1"/>
</dbReference>
<dbReference type="EMBL" id="CAUWAG010000004">
    <property type="protein sequence ID" value="CAJ2502789.1"/>
    <property type="molecule type" value="Genomic_DNA"/>
</dbReference>
<evidence type="ECO:0000256" key="1">
    <source>
        <dbReference type="ARBA" id="ARBA00022679"/>
    </source>
</evidence>
<reference evidence="3" key="1">
    <citation type="submission" date="2023-10" db="EMBL/GenBank/DDBJ databases">
        <authorList>
            <person name="Hackl T."/>
        </authorList>
    </citation>
    <scope>NUCLEOTIDE SEQUENCE</scope>
</reference>
<dbReference type="InterPro" id="IPR050426">
    <property type="entry name" value="Glycosyltransferase_28"/>
</dbReference>
<evidence type="ECO:0000259" key="2">
    <source>
        <dbReference type="Pfam" id="PF06722"/>
    </source>
</evidence>
<dbReference type="PANTHER" id="PTHR48050">
    <property type="entry name" value="STEROL 3-BETA-GLUCOSYLTRANSFERASE"/>
    <property type="match status" value="1"/>
</dbReference>
<dbReference type="InterPro" id="IPR010610">
    <property type="entry name" value="EryCIII-like_C"/>
</dbReference>
<protein>
    <submittedName>
        <fullName evidence="3">Uu.00g101830.m01.CDS01</fullName>
    </submittedName>
</protein>
<proteinExistence type="predicted"/>
<keyword evidence="4" id="KW-1185">Reference proteome</keyword>
<gene>
    <name evidence="3" type="ORF">KHLLAP_LOCUS3257</name>
</gene>
<dbReference type="Proteomes" id="UP001295740">
    <property type="component" value="Unassembled WGS sequence"/>
</dbReference>
<dbReference type="Pfam" id="PF06722">
    <property type="entry name" value="EryCIII-like_C"/>
    <property type="match status" value="1"/>
</dbReference>
<sequence length="680" mass="75044">MTPNMTSGAGNGTSASTECGAPNVKLNIVFLSLGSRGDLRTHLEIAKTLQHHYGHRVRFGTHDTHKPHVEAAGVEFYFSGSVDPREMMRRRHLPREEITKMMPMIKDEFQTMGERYWKACVNDPAGIPSGAAPAPFVADVVAGGMAKGDSVLQNKFSWWFQDILFFQTFKSLMIELRVEWMGLEPFTPLWYMSQWNRLRVPFTNTWSPDFLPAPRDWGDHIDIAGFMFHDDPDYEAPADLERFLEAGDKPIYVGFGSMPFLEPLKVFQDVCEGIEKAGVRAVVALGLSGLETDGFDAPQSVFLTKECPHDWLFPRVSAVVIHGGAGTTAMALRCGRPIVMCPVAGDQPFWANRVVRAGCGPEPLSTAQLTADKLVGRIKDVLNPKYAEAAAGMAAKIASEEPGQEVFAQRAQRTFSIYDSKGRCDVFPDKPAVWKLASSRASKLSAVAAHVLVREGKVSQTDLERLMLVKLPDLASPGDPLSGSILAVGRIASSIKADVKQMVSNGKAPEQISNSEEKDRVFTRPELEGPAGFPYWRPFPTSPYTSSYISFGFYNLVDFIAYGLGSHTEPDLFASNPRLYSYGQMIGFRLAKPIKELASVAQRPAQLPFALLRAVDIEASRSMGERPKNDVVAEAWIRHGRLEAEYLAQHSIEEGADLTSRVLKAWDGRGGTKDVAERII</sequence>
<comment type="caution">
    <text evidence="3">The sequence shown here is derived from an EMBL/GenBank/DDBJ whole genome shotgun (WGS) entry which is preliminary data.</text>
</comment>
<evidence type="ECO:0000313" key="3">
    <source>
        <dbReference type="EMBL" id="CAJ2502789.1"/>
    </source>
</evidence>
<name>A0AAI8YFK6_9PEZI</name>